<name>A0A9Q9UH28_FUSFU</name>
<gene>
    <name evidence="2" type="ORF">C2S_12756</name>
</gene>
<organism evidence="2 3">
    <name type="scientific">Fusarium fujikuroi</name>
    <name type="common">Bakanae and foot rot disease fungus</name>
    <name type="synonym">Gibberella fujikuroi</name>
    <dbReference type="NCBI Taxonomy" id="5127"/>
    <lineage>
        <taxon>Eukaryota</taxon>
        <taxon>Fungi</taxon>
        <taxon>Dikarya</taxon>
        <taxon>Ascomycota</taxon>
        <taxon>Pezizomycotina</taxon>
        <taxon>Sordariomycetes</taxon>
        <taxon>Hypocreomycetidae</taxon>
        <taxon>Hypocreales</taxon>
        <taxon>Nectriaceae</taxon>
        <taxon>Fusarium</taxon>
        <taxon>Fusarium fujikuroi species complex</taxon>
    </lineage>
</organism>
<dbReference type="Proteomes" id="UP000760494">
    <property type="component" value="Unassembled WGS sequence"/>
</dbReference>
<evidence type="ECO:0000256" key="1">
    <source>
        <dbReference type="SAM" id="MobiDB-lite"/>
    </source>
</evidence>
<evidence type="ECO:0000313" key="2">
    <source>
        <dbReference type="EMBL" id="VTT83499.1"/>
    </source>
</evidence>
<dbReference type="EMBL" id="CABFJX010000419">
    <property type="protein sequence ID" value="VTT83499.1"/>
    <property type="molecule type" value="Genomic_DNA"/>
</dbReference>
<protein>
    <recommendedName>
        <fullName evidence="4">BTB domain-containing protein</fullName>
    </recommendedName>
</protein>
<sequence length="1672" mass="188130">MRIVLIKKVFTALENLEQTLSTERGCPEAGKGFLELLASSNSIPYLGHSGSPFDAIHQSPGFTGEATSSSSTLIFLLLLHAEVFLSSRASSHPAQHHRIMVVFTHDIAPDGDIYIVLEEANSMLTTPTVDLRHMNVDSPEFSPDPADVNVPETPSGLELPDVPDVDTLKCRFRVSSHHLTFASAIFKTMFTGPWKESAPAGTSLPETAPETPAETAEASAVREILTTGWDVHAFVTSSFFIDVAVIADYYQCVEAVSTAAKLWKPPFLKSGALNLRGKVSIMWLWIAWVFSWPSEFNRAAYGHLRYSQGLDLVDTHDLPIAMILEKLAKKREWSLETFSAKLVSLRTDHLDIRAGCDRRCRHILLGAIQDAEYTMHNKLVISGPPYYWISIGEINDIWEDIDSDDCRDSREIKRGFPRPCGLKKLMNPTFDEIVAEFSKINIADFQAKKILNGLDSVVSDRQWAAHEASKPEPVHNWNSRNLRPQWVFSSSTTSLFSCPAGFLFLHLPPPPFNLKLLKDLVMMKTISYVIDPDGDIELVLREPSSRQIIPEIHSDDLPDSDFDNPPSTGRYAIFDELYTKPTATTGTQNIEEDHEPREVHMRISSKHLSFVSSTFRDLLHPLRNEDASAQFSACSSSPPPAFRPSTKIYTVGWDAVALAIVLDAIHGRHAEIPRVINLGLLAPHHNRLEGIFASMACTVLSDFKGSAQITARMLPITTILRKLNEKRLYLIQQIKDGLQELHNSLLQGSECVLRDRFCSSLTLGVLVHMVHQHEHAEPPFIAPFDGYSVATALKLVTECSEPVPRHDNHGTDMPRYIDPYDGMTYPCSIRGRMTPVVEKVEGELYLSSPSSLFSPLNFLRVLSSPLIPGIIMKSVSYVIDPDGDIELVLNEPNTQNIIPQKVLIGDEDATSDLFTIEFYSSVLQGRYMVFDNFDTPKFVDGEEYADWVFAEETPEVVRIQVSSKHLTFASKIFSTMLQGPWAEATTSFSSQRNPRRVPTSAWDAKAFAVVLDAIHGRVQKIPRRINLVLLARIATIVDYYQCYESLELLSDVWLSDESVAEEDFDSYTVNSLLRLYVAWVFEDEAIFSTEADRALRNSRGLSEFQLNDLPVGGVLDVLNDKRTELIGRLLKGLDDLRESLHTEDECPGLGLSDCSSALLGMLMREGVRWQKDYQPLTTPYCGHSVVTMMGLIEEIPRPKPFHPRYNNSGRDRSGEVNAYHRQCSCTIQGRMQALVRQVNNDSLSGRADAYRQGPHYFFPFDSSSPFFVTTLKRGYSFMMTCISYIIDPDGDVELLLKRPNSQQLVPCIPTDEHDEDTEDPMNEPTVARGVLDARYHVFDDLLFPSEAEDPSTTKPRWRFSALLNLIETPSTPKVTTPPEDEVRLRVSSRHLILASRCFRSSLDGPWSEVSTTSSSFGKPLRQVMAWDWDAVAFAIVLDIVHGRHGAVPRIVDLKLMAQIATIVDFYGFHEAVKIFSEVWYKNICIELKDEYSREALVWLSVSWVFPNQEPFDRATRAILKHMEGPQPSTDNLPIHRVLPKIDDKRQELIKKIVTELHRLHNTLPNSDFLCDWHKYNSPACHSIALSILKRELQRLASSDRPLVPPFNGYSVTSMIQLVNDIPESIAATTEGYDHYHDVSVCSVRGRMRHVLGEVRAEMNSWTLDLDMDVGGV</sequence>
<evidence type="ECO:0000313" key="3">
    <source>
        <dbReference type="Proteomes" id="UP000760494"/>
    </source>
</evidence>
<reference evidence="2" key="1">
    <citation type="submission" date="2019-05" db="EMBL/GenBank/DDBJ databases">
        <authorList>
            <person name="Piombo E."/>
        </authorList>
    </citation>
    <scope>NUCLEOTIDE SEQUENCE</scope>
    <source>
        <strain evidence="2">C2S</strain>
    </source>
</reference>
<comment type="caution">
    <text evidence="2">The sequence shown here is derived from an EMBL/GenBank/DDBJ whole genome shotgun (WGS) entry which is preliminary data.</text>
</comment>
<feature type="region of interest" description="Disordered" evidence="1">
    <location>
        <begin position="197"/>
        <end position="217"/>
    </location>
</feature>
<feature type="compositionally biased region" description="Low complexity" evidence="1">
    <location>
        <begin position="205"/>
        <end position="217"/>
    </location>
</feature>
<proteinExistence type="predicted"/>
<accession>A0A9Q9UH28</accession>
<evidence type="ECO:0008006" key="4">
    <source>
        <dbReference type="Google" id="ProtNLM"/>
    </source>
</evidence>